<name>A0A6A6NNJ9_9PEZI</name>
<proteinExistence type="predicted"/>
<evidence type="ECO:0000313" key="3">
    <source>
        <dbReference type="Proteomes" id="UP000799766"/>
    </source>
</evidence>
<dbReference type="CDD" id="cd03311">
    <property type="entry name" value="CIMS_C_terminal_like"/>
    <property type="match status" value="1"/>
</dbReference>
<dbReference type="OrthoDB" id="7772923at2759"/>
<organism evidence="2 3">
    <name type="scientific">Lineolata rhizophorae</name>
    <dbReference type="NCBI Taxonomy" id="578093"/>
    <lineage>
        <taxon>Eukaryota</taxon>
        <taxon>Fungi</taxon>
        <taxon>Dikarya</taxon>
        <taxon>Ascomycota</taxon>
        <taxon>Pezizomycotina</taxon>
        <taxon>Dothideomycetes</taxon>
        <taxon>Dothideomycetes incertae sedis</taxon>
        <taxon>Lineolatales</taxon>
        <taxon>Lineolataceae</taxon>
        <taxon>Lineolata</taxon>
    </lineage>
</organism>
<dbReference type="InterPro" id="IPR038071">
    <property type="entry name" value="UROD/MetE-like_sf"/>
</dbReference>
<keyword evidence="3" id="KW-1185">Reference proteome</keyword>
<dbReference type="EMBL" id="MU001701">
    <property type="protein sequence ID" value="KAF2452944.1"/>
    <property type="molecule type" value="Genomic_DNA"/>
</dbReference>
<accession>A0A6A6NNJ9</accession>
<dbReference type="SUPFAM" id="SSF51726">
    <property type="entry name" value="UROD/MetE-like"/>
    <property type="match status" value="1"/>
</dbReference>
<dbReference type="InterPro" id="IPR002629">
    <property type="entry name" value="Met_Synth_C/arc"/>
</dbReference>
<dbReference type="GO" id="GO:0009086">
    <property type="term" value="P:methionine biosynthetic process"/>
    <property type="evidence" value="ECO:0007669"/>
    <property type="project" value="InterPro"/>
</dbReference>
<dbReference type="AlphaFoldDB" id="A0A6A6NNJ9"/>
<gene>
    <name evidence="2" type="ORF">BDY21DRAFT_293789</name>
</gene>
<reference evidence="2" key="1">
    <citation type="journal article" date="2020" name="Stud. Mycol.">
        <title>101 Dothideomycetes genomes: a test case for predicting lifestyles and emergence of pathogens.</title>
        <authorList>
            <person name="Haridas S."/>
            <person name="Albert R."/>
            <person name="Binder M."/>
            <person name="Bloem J."/>
            <person name="Labutti K."/>
            <person name="Salamov A."/>
            <person name="Andreopoulos B."/>
            <person name="Baker S."/>
            <person name="Barry K."/>
            <person name="Bills G."/>
            <person name="Bluhm B."/>
            <person name="Cannon C."/>
            <person name="Castanera R."/>
            <person name="Culley D."/>
            <person name="Daum C."/>
            <person name="Ezra D."/>
            <person name="Gonzalez J."/>
            <person name="Henrissat B."/>
            <person name="Kuo A."/>
            <person name="Liang C."/>
            <person name="Lipzen A."/>
            <person name="Lutzoni F."/>
            <person name="Magnuson J."/>
            <person name="Mondo S."/>
            <person name="Nolan M."/>
            <person name="Ohm R."/>
            <person name="Pangilinan J."/>
            <person name="Park H.-J."/>
            <person name="Ramirez L."/>
            <person name="Alfaro M."/>
            <person name="Sun H."/>
            <person name="Tritt A."/>
            <person name="Yoshinaga Y."/>
            <person name="Zwiers L.-H."/>
            <person name="Turgeon B."/>
            <person name="Goodwin S."/>
            <person name="Spatafora J."/>
            <person name="Crous P."/>
            <person name="Grigoriev I."/>
        </authorList>
    </citation>
    <scope>NUCLEOTIDE SEQUENCE</scope>
    <source>
        <strain evidence="2">ATCC 16933</strain>
    </source>
</reference>
<feature type="domain" description="Cobalamin-independent methionine synthase MetE C-terminal/archaeal" evidence="1">
    <location>
        <begin position="178"/>
        <end position="373"/>
    </location>
</feature>
<sequence>MTTHRNPPFRAEHLGSLLRPKPLLEARGEFGGPKASDAELQRIEDEAIKDIVDKQIKWGYRAITDGEYRRHMFWGTFFPGLEGMTEIKNPTLDIFRTYVPDMAAFLEEDKIPGESIVCTGKIRHTGESTYIGQYEYLKSLTPSERHGEIKMTLAAPCWYHLRYREGRAYPKDVYANDKEYFHDIAVAYQTELDILYKAGLRNVQIDDPNFAYFCSEKMIEGWKADPLNSGTSDDLFLAYVDFYNECISKAPEDMHIGLHICRGNFVGSRHFSEGGYDRIARTLFTKLNVSTYYLEYDTPRAGSFEPLEHLPAHKNCVLGVITSKFPAMEDKEEMVARVHSAAGVVAKGAGCSKEDALKRLGVSPQCGFASHAVGNLVTHEDMEKKLKLVREIADEIWPGEP</sequence>
<dbReference type="PANTHER" id="PTHR43844">
    <property type="entry name" value="METHIONINE SYNTHASE"/>
    <property type="match status" value="1"/>
</dbReference>
<evidence type="ECO:0000259" key="1">
    <source>
        <dbReference type="Pfam" id="PF01717"/>
    </source>
</evidence>
<dbReference type="PANTHER" id="PTHR43844:SF2">
    <property type="entry name" value="SYNTHASE, VITAMIN-B12 INDEPENDENT, PUTATIVE (AFU_ORTHOLOGUE AFUA_3G12060)-RELATED"/>
    <property type="match status" value="1"/>
</dbReference>
<evidence type="ECO:0000313" key="2">
    <source>
        <dbReference type="EMBL" id="KAF2452944.1"/>
    </source>
</evidence>
<dbReference type="Gene3D" id="3.20.20.210">
    <property type="match status" value="1"/>
</dbReference>
<dbReference type="GO" id="GO:0008270">
    <property type="term" value="F:zinc ion binding"/>
    <property type="evidence" value="ECO:0007669"/>
    <property type="project" value="InterPro"/>
</dbReference>
<dbReference type="GO" id="GO:0003871">
    <property type="term" value="F:5-methyltetrahydropteroyltriglutamate-homocysteine S-methyltransferase activity"/>
    <property type="evidence" value="ECO:0007669"/>
    <property type="project" value="InterPro"/>
</dbReference>
<dbReference type="Proteomes" id="UP000799766">
    <property type="component" value="Unassembled WGS sequence"/>
</dbReference>
<protein>
    <recommendedName>
        <fullName evidence="1">Cobalamin-independent methionine synthase MetE C-terminal/archaeal domain-containing protein</fullName>
    </recommendedName>
</protein>
<dbReference type="Pfam" id="PF01717">
    <property type="entry name" value="Meth_synt_2"/>
    <property type="match status" value="1"/>
</dbReference>